<dbReference type="Proteomes" id="UP000188855">
    <property type="component" value="Unassembled WGS sequence"/>
</dbReference>
<dbReference type="Proteomes" id="UP000184277">
    <property type="component" value="Unassembled WGS sequence"/>
</dbReference>
<protein>
    <submittedName>
        <fullName evidence="1">Uncharacterized protein</fullName>
    </submittedName>
</protein>
<dbReference type="PATRIC" id="fig|562.10476.peg.2804"/>
<name>A0A0H0GFZ3_ECOLX</name>
<organism evidence="1 4">
    <name type="scientific">Escherichia coli</name>
    <dbReference type="NCBI Taxonomy" id="562"/>
    <lineage>
        <taxon>Bacteria</taxon>
        <taxon>Pseudomonadati</taxon>
        <taxon>Pseudomonadota</taxon>
        <taxon>Gammaproteobacteria</taxon>
        <taxon>Enterobacterales</taxon>
        <taxon>Enterobacteriaceae</taxon>
        <taxon>Escherichia</taxon>
    </lineage>
</organism>
<reference evidence="1 4" key="1">
    <citation type="submission" date="2015-07" db="EMBL/GenBank/DDBJ databases">
        <title>Genome sequences of 64 non-O157:H7 Shiga toxin-producing Escherichia coli strains.</title>
        <authorList>
            <person name="Gonzalez-Escalona N."/>
            <person name="Toro M."/>
            <person name="Timme R."/>
            <person name="Payne J."/>
        </authorList>
    </citation>
    <scope>NUCLEOTIDE SEQUENCE [LARGE SCALE GENOMIC DNA]</scope>
    <source>
        <strain evidence="1 4">CFSAN026843</strain>
    </source>
</reference>
<evidence type="ECO:0000313" key="6">
    <source>
        <dbReference type="Proteomes" id="UP000188855"/>
    </source>
</evidence>
<sequence length="57" mass="6362">MTYLSSLKRRLCRSTAKLTAYIPKITTQLFTLLYARVTLATSLQDSGQFTSSNATQT</sequence>
<evidence type="ECO:0000313" key="5">
    <source>
        <dbReference type="Proteomes" id="UP000184277"/>
    </source>
</evidence>
<proteinExistence type="predicted"/>
<evidence type="ECO:0000313" key="2">
    <source>
        <dbReference type="EMBL" id="OJR55611.1"/>
    </source>
</evidence>
<dbReference type="AlphaFoldDB" id="A0A0H0GFZ3"/>
<evidence type="ECO:0000313" key="1">
    <source>
        <dbReference type="EMBL" id="KNF62421.1"/>
    </source>
</evidence>
<reference evidence="2 5" key="2">
    <citation type="submission" date="2016-10" db="EMBL/GenBank/DDBJ databases">
        <title>Comprehensive resistome analysis reveals the prevalence of NDM and MCR-1 in Chinese poultry production.</title>
        <authorList>
            <person name="Wang Y."/>
            <person name="Zhang R."/>
            <person name="Li J."/>
            <person name="Wu Z."/>
            <person name="Wenjuan Y."/>
            <person name="Schwarz S."/>
            <person name="Tyrrell J."/>
            <person name="Zheng Y."/>
            <person name="Wang S."/>
            <person name="Shen Z."/>
            <person name="Liu Z."/>
            <person name="Lei L."/>
            <person name="Li M."/>
            <person name="Zhang Q."/>
            <person name="Wu C."/>
            <person name="Zhang Q."/>
            <person name="Wu Y."/>
            <person name="Walsh T."/>
            <person name="Shen J."/>
        </authorList>
    </citation>
    <scope>NUCLEOTIDE SEQUENCE [LARGE SCALE GENOMIC DNA]</scope>
    <source>
        <strain evidence="2 5">570</strain>
    </source>
</reference>
<accession>A0A0H0GFZ3</accession>
<dbReference type="EMBL" id="MPAF01000055">
    <property type="protein sequence ID" value="OOK24895.1"/>
    <property type="molecule type" value="Genomic_DNA"/>
</dbReference>
<gene>
    <name evidence="2" type="ORF">BK383_07905</name>
    <name evidence="3" type="ORF">BMT91_21815</name>
    <name evidence="1" type="ORF">WR15_26005</name>
</gene>
<comment type="caution">
    <text evidence="1">The sequence shown here is derived from an EMBL/GenBank/DDBJ whole genome shotgun (WGS) entry which is preliminary data.</text>
</comment>
<reference evidence="3 6" key="3">
    <citation type="submission" date="2016-10" db="EMBL/GenBank/DDBJ databases">
        <title>Whole genome sequences of antibiotic resistant commensal Escherichia coli from healthy Australian adults.</title>
        <authorList>
            <person name="Moran R.A."/>
            <person name="Anantham S."/>
            <person name="Nigro S.J."/>
            <person name="Holt K.E."/>
            <person name="Hall R.M."/>
        </authorList>
    </citation>
    <scope>NUCLEOTIDE SEQUENCE [LARGE SCALE GENOMIC DNA]</scope>
    <source>
        <strain evidence="3 6">2.3-R4</strain>
    </source>
</reference>
<dbReference type="Proteomes" id="UP000037564">
    <property type="component" value="Unassembled WGS sequence"/>
</dbReference>
<dbReference type="EMBL" id="MOKI01000016">
    <property type="protein sequence ID" value="OJR55611.1"/>
    <property type="molecule type" value="Genomic_DNA"/>
</dbReference>
<dbReference type="EMBL" id="LGZN01000095">
    <property type="protein sequence ID" value="KNF62421.1"/>
    <property type="molecule type" value="Genomic_DNA"/>
</dbReference>
<evidence type="ECO:0000313" key="4">
    <source>
        <dbReference type="Proteomes" id="UP000037564"/>
    </source>
</evidence>
<evidence type="ECO:0000313" key="3">
    <source>
        <dbReference type="EMBL" id="OOK24895.1"/>
    </source>
</evidence>